<gene>
    <name evidence="7" type="ORF">F384_27105</name>
</gene>
<dbReference type="InterPro" id="IPR043502">
    <property type="entry name" value="DNA/RNA_pol_sf"/>
</dbReference>
<accession>A0A0F6RJ06</accession>
<proteinExistence type="inferred from homology"/>
<dbReference type="SUPFAM" id="SSF100879">
    <property type="entry name" value="Lesion bypass DNA polymerase (Y-family), little finger domain"/>
    <property type="match status" value="1"/>
</dbReference>
<dbReference type="PANTHER" id="PTHR11076">
    <property type="entry name" value="DNA REPAIR POLYMERASE UMUC / TRANSFERASE FAMILY MEMBER"/>
    <property type="match status" value="1"/>
</dbReference>
<dbReference type="Pfam" id="PF11799">
    <property type="entry name" value="IMS_C"/>
    <property type="match status" value="1"/>
</dbReference>
<dbReference type="Gene3D" id="3.30.70.270">
    <property type="match status" value="1"/>
</dbReference>
<dbReference type="Pfam" id="PF13438">
    <property type="entry name" value="DUF4113"/>
    <property type="match status" value="1"/>
</dbReference>
<dbReference type="CDD" id="cd01700">
    <property type="entry name" value="PolY_Pol_V_umuC"/>
    <property type="match status" value="1"/>
</dbReference>
<dbReference type="PATRIC" id="fig|1261127.3.peg.5627"/>
<keyword evidence="4" id="KW-0234">DNA repair</keyword>
<evidence type="ECO:0000256" key="2">
    <source>
        <dbReference type="ARBA" id="ARBA00022763"/>
    </source>
</evidence>
<keyword evidence="2" id="KW-0227">DNA damage</keyword>
<organism evidence="7 8">
    <name type="scientific">Citrobacter amalonaticus Y19</name>
    <dbReference type="NCBI Taxonomy" id="1261127"/>
    <lineage>
        <taxon>Bacteria</taxon>
        <taxon>Pseudomonadati</taxon>
        <taxon>Pseudomonadota</taxon>
        <taxon>Gammaproteobacteria</taxon>
        <taxon>Enterobacterales</taxon>
        <taxon>Enterobacteriaceae</taxon>
        <taxon>Citrobacter</taxon>
    </lineage>
</organism>
<dbReference type="Gene3D" id="3.30.1490.100">
    <property type="entry name" value="DNA polymerase, Y-family, little finger domain"/>
    <property type="match status" value="1"/>
</dbReference>
<geneLocation type="plasmid" evidence="7">
    <name>unnamed</name>
</geneLocation>
<dbReference type="EC" id="2.7.7.7" evidence="7"/>
<dbReference type="InterPro" id="IPR036775">
    <property type="entry name" value="DNA_pol_Y-fam_lit_finger_sf"/>
</dbReference>
<dbReference type="InterPro" id="IPR001126">
    <property type="entry name" value="UmuC"/>
</dbReference>
<dbReference type="InterPro" id="IPR050116">
    <property type="entry name" value="DNA_polymerase-Y"/>
</dbReference>
<keyword evidence="7" id="KW-0614">Plasmid</keyword>
<dbReference type="GO" id="GO:0005829">
    <property type="term" value="C:cytosol"/>
    <property type="evidence" value="ECO:0007669"/>
    <property type="project" value="TreeGrafter"/>
</dbReference>
<dbReference type="GO" id="GO:0042276">
    <property type="term" value="P:error-prone translesion synthesis"/>
    <property type="evidence" value="ECO:0007669"/>
    <property type="project" value="TreeGrafter"/>
</dbReference>
<dbReference type="GO" id="GO:0009432">
    <property type="term" value="P:SOS response"/>
    <property type="evidence" value="ECO:0007669"/>
    <property type="project" value="UniProtKB-KW"/>
</dbReference>
<feature type="domain" description="UmuC" evidence="6">
    <location>
        <begin position="2"/>
        <end position="187"/>
    </location>
</feature>
<dbReference type="SUPFAM" id="SSF56672">
    <property type="entry name" value="DNA/RNA polymerases"/>
    <property type="match status" value="1"/>
</dbReference>
<keyword evidence="7" id="KW-0808">Transferase</keyword>
<dbReference type="NCBIfam" id="NF002955">
    <property type="entry name" value="PRK03609.1"/>
    <property type="match status" value="1"/>
</dbReference>
<evidence type="ECO:0000259" key="6">
    <source>
        <dbReference type="PROSITE" id="PS50173"/>
    </source>
</evidence>
<dbReference type="InterPro" id="IPR025188">
    <property type="entry name" value="DUF4113"/>
</dbReference>
<dbReference type="InterPro" id="IPR043128">
    <property type="entry name" value="Rev_trsase/Diguanyl_cyclase"/>
</dbReference>
<evidence type="ECO:0000313" key="8">
    <source>
        <dbReference type="Proteomes" id="UP000034085"/>
    </source>
</evidence>
<dbReference type="OrthoDB" id="9808813at2"/>
<dbReference type="GO" id="GO:0003684">
    <property type="term" value="F:damaged DNA binding"/>
    <property type="evidence" value="ECO:0007669"/>
    <property type="project" value="InterPro"/>
</dbReference>
<dbReference type="KEGG" id="cama:F384_27105"/>
<protein>
    <submittedName>
        <fullName evidence="7">DNA polymerase V subunit UmuC</fullName>
        <ecNumber evidence="7">2.7.7.7</ecNumber>
    </submittedName>
</protein>
<dbReference type="HOGENOM" id="CLU_012348_3_0_6"/>
<comment type="similarity">
    <text evidence="1">Belongs to the DNA polymerase type-Y family.</text>
</comment>
<keyword evidence="3" id="KW-0741">SOS mutagenesis</keyword>
<dbReference type="Gene3D" id="3.40.1170.60">
    <property type="match status" value="1"/>
</dbReference>
<evidence type="ECO:0000256" key="4">
    <source>
        <dbReference type="ARBA" id="ARBA00023204"/>
    </source>
</evidence>
<dbReference type="PANTHER" id="PTHR11076:SF34">
    <property type="entry name" value="PROTEIN UMUC"/>
    <property type="match status" value="1"/>
</dbReference>
<name>A0A0F6RJ06_CITAM</name>
<dbReference type="RefSeq" id="WP_046499200.1">
    <property type="nucleotide sequence ID" value="NZ_CP011133.1"/>
</dbReference>
<keyword evidence="7" id="KW-0548">Nucleotidyltransferase</keyword>
<dbReference type="Gene3D" id="1.10.150.20">
    <property type="entry name" value="5' to 3' exonuclease, C-terminal subdomain"/>
    <property type="match status" value="1"/>
</dbReference>
<dbReference type="Pfam" id="PF00817">
    <property type="entry name" value="IMS"/>
    <property type="match status" value="1"/>
</dbReference>
<keyword evidence="5" id="KW-0742">SOS response</keyword>
<sequence>MFCLVDCNSFYASCERVFRPDLVNKPIVCLSNNDGMVVARSAEAKKLGIQNGDVYFQKKAFFETNGVHVFSSNYALYAEISRRVCDTLNNFSSNTETYSIDEVFLSFEGMQKNYSFEEYGREIKNTVLKNTHIPVGVGVSTTKTLAKLANKAAKTWTKTGGVVDLSSPERQRKLLPYIDVNDVWGVGRRYATRLNSMGIRTALDLANAPASLIRNTFGVVLERTQRELNGESCIALEEVRKVKQQIISSRSFGQKIEYYDAMHQAVCEYAERASEKLRDEKQYCRCITVFIGTSYYSKTAPYSGQQTVKLENPTADTREIIAAAVAGLRHIWQEGYRYHKAGVMLSDFYDSATSQLDLFGENRLFANGEALMGVMDRINRSGRGKLWFAGQGIDKDWAMRRELLSPSYLTNINEIPRVRIG</sequence>
<dbReference type="Proteomes" id="UP000034085">
    <property type="component" value="Plasmid"/>
</dbReference>
<evidence type="ECO:0000256" key="3">
    <source>
        <dbReference type="ARBA" id="ARBA00023199"/>
    </source>
</evidence>
<dbReference type="GO" id="GO:0003887">
    <property type="term" value="F:DNA-directed DNA polymerase activity"/>
    <property type="evidence" value="ECO:0007669"/>
    <property type="project" value="UniProtKB-EC"/>
</dbReference>
<dbReference type="EMBL" id="CP011133">
    <property type="protein sequence ID" value="AKE62218.1"/>
    <property type="molecule type" value="Genomic_DNA"/>
</dbReference>
<dbReference type="PROSITE" id="PS50173">
    <property type="entry name" value="UMUC"/>
    <property type="match status" value="1"/>
</dbReference>
<dbReference type="InterPro" id="IPR017961">
    <property type="entry name" value="DNA_pol_Y-fam_little_finger"/>
</dbReference>
<reference evidence="7 8" key="1">
    <citation type="submission" date="2015-03" db="EMBL/GenBank/DDBJ databases">
        <title>Complete genome sequence of Citrobacter amalonaticus Y19.</title>
        <authorList>
            <person name="Park S."/>
        </authorList>
    </citation>
    <scope>NUCLEOTIDE SEQUENCE [LARGE SCALE GENOMIC DNA]</scope>
    <source>
        <strain evidence="7 8">Y19</strain>
        <plasmid evidence="8">Plasmid</plasmid>
    </source>
</reference>
<evidence type="ECO:0000256" key="5">
    <source>
        <dbReference type="ARBA" id="ARBA00023236"/>
    </source>
</evidence>
<dbReference type="AlphaFoldDB" id="A0A0F6RJ06"/>
<evidence type="ECO:0000256" key="1">
    <source>
        <dbReference type="ARBA" id="ARBA00010945"/>
    </source>
</evidence>
<dbReference type="GO" id="GO:0006281">
    <property type="term" value="P:DNA repair"/>
    <property type="evidence" value="ECO:0007669"/>
    <property type="project" value="UniProtKB-KW"/>
</dbReference>
<evidence type="ECO:0000313" key="7">
    <source>
        <dbReference type="EMBL" id="AKE62218.1"/>
    </source>
</evidence>